<proteinExistence type="predicted"/>
<name>A0A9D4KB88_DREPO</name>
<accession>A0A9D4KB88</accession>
<organism evidence="2 3">
    <name type="scientific">Dreissena polymorpha</name>
    <name type="common">Zebra mussel</name>
    <name type="synonym">Mytilus polymorpha</name>
    <dbReference type="NCBI Taxonomy" id="45954"/>
    <lineage>
        <taxon>Eukaryota</taxon>
        <taxon>Metazoa</taxon>
        <taxon>Spiralia</taxon>
        <taxon>Lophotrochozoa</taxon>
        <taxon>Mollusca</taxon>
        <taxon>Bivalvia</taxon>
        <taxon>Autobranchia</taxon>
        <taxon>Heteroconchia</taxon>
        <taxon>Euheterodonta</taxon>
        <taxon>Imparidentia</taxon>
        <taxon>Neoheterodontei</taxon>
        <taxon>Myida</taxon>
        <taxon>Dreissenoidea</taxon>
        <taxon>Dreissenidae</taxon>
        <taxon>Dreissena</taxon>
    </lineage>
</organism>
<gene>
    <name evidence="2" type="ORF">DPMN_109689</name>
</gene>
<comment type="caution">
    <text evidence="2">The sequence shown here is derived from an EMBL/GenBank/DDBJ whole genome shotgun (WGS) entry which is preliminary data.</text>
</comment>
<reference evidence="2" key="2">
    <citation type="submission" date="2020-11" db="EMBL/GenBank/DDBJ databases">
        <authorList>
            <person name="McCartney M.A."/>
            <person name="Auch B."/>
            <person name="Kono T."/>
            <person name="Mallez S."/>
            <person name="Becker A."/>
            <person name="Gohl D.M."/>
            <person name="Silverstein K.A.T."/>
            <person name="Koren S."/>
            <person name="Bechman K.B."/>
            <person name="Herman A."/>
            <person name="Abrahante J.E."/>
            <person name="Garbe J."/>
        </authorList>
    </citation>
    <scope>NUCLEOTIDE SEQUENCE</scope>
    <source>
        <strain evidence="2">Duluth1</strain>
        <tissue evidence="2">Whole animal</tissue>
    </source>
</reference>
<dbReference type="EMBL" id="JAIWYP010000004">
    <property type="protein sequence ID" value="KAH3836319.1"/>
    <property type="molecule type" value="Genomic_DNA"/>
</dbReference>
<sequence length="52" mass="6169">MYEVDETATVPKRTRVQHNSEPQLKHSQLKEDGHTEQVCYDVYIQISCYNQQ</sequence>
<feature type="region of interest" description="Disordered" evidence="1">
    <location>
        <begin position="1"/>
        <end position="31"/>
    </location>
</feature>
<protein>
    <submittedName>
        <fullName evidence="2">Uncharacterized protein</fullName>
    </submittedName>
</protein>
<dbReference type="Proteomes" id="UP000828390">
    <property type="component" value="Unassembled WGS sequence"/>
</dbReference>
<evidence type="ECO:0000256" key="1">
    <source>
        <dbReference type="SAM" id="MobiDB-lite"/>
    </source>
</evidence>
<evidence type="ECO:0000313" key="3">
    <source>
        <dbReference type="Proteomes" id="UP000828390"/>
    </source>
</evidence>
<reference evidence="2" key="1">
    <citation type="journal article" date="2019" name="bioRxiv">
        <title>The Genome of the Zebra Mussel, Dreissena polymorpha: A Resource for Invasive Species Research.</title>
        <authorList>
            <person name="McCartney M.A."/>
            <person name="Auch B."/>
            <person name="Kono T."/>
            <person name="Mallez S."/>
            <person name="Zhang Y."/>
            <person name="Obille A."/>
            <person name="Becker A."/>
            <person name="Abrahante J.E."/>
            <person name="Garbe J."/>
            <person name="Badalamenti J.P."/>
            <person name="Herman A."/>
            <person name="Mangelson H."/>
            <person name="Liachko I."/>
            <person name="Sullivan S."/>
            <person name="Sone E.D."/>
            <person name="Koren S."/>
            <person name="Silverstein K.A.T."/>
            <person name="Beckman K.B."/>
            <person name="Gohl D.M."/>
        </authorList>
    </citation>
    <scope>NUCLEOTIDE SEQUENCE</scope>
    <source>
        <strain evidence="2">Duluth1</strain>
        <tissue evidence="2">Whole animal</tissue>
    </source>
</reference>
<feature type="compositionally biased region" description="Polar residues" evidence="1">
    <location>
        <begin position="17"/>
        <end position="26"/>
    </location>
</feature>
<keyword evidence="3" id="KW-1185">Reference proteome</keyword>
<dbReference type="AlphaFoldDB" id="A0A9D4KB88"/>
<evidence type="ECO:0000313" key="2">
    <source>
        <dbReference type="EMBL" id="KAH3836319.1"/>
    </source>
</evidence>